<dbReference type="OrthoDB" id="1706016at2"/>
<keyword evidence="3" id="KW-1185">Reference proteome</keyword>
<gene>
    <name evidence="2" type="ORF">GJA_587</name>
</gene>
<feature type="domain" description="N-acetyltransferase" evidence="1">
    <location>
        <begin position="132"/>
        <end position="265"/>
    </location>
</feature>
<dbReference type="GO" id="GO:0016747">
    <property type="term" value="F:acyltransferase activity, transferring groups other than amino-acyl groups"/>
    <property type="evidence" value="ECO:0007669"/>
    <property type="project" value="InterPro"/>
</dbReference>
<dbReference type="AlphaFoldDB" id="W0V043"/>
<organism evidence="2 3">
    <name type="scientific">Janthinobacterium agaricidamnosum NBRC 102515 = DSM 9628</name>
    <dbReference type="NCBI Taxonomy" id="1349767"/>
    <lineage>
        <taxon>Bacteria</taxon>
        <taxon>Pseudomonadati</taxon>
        <taxon>Pseudomonadota</taxon>
        <taxon>Betaproteobacteria</taxon>
        <taxon>Burkholderiales</taxon>
        <taxon>Oxalobacteraceae</taxon>
        <taxon>Janthinobacterium</taxon>
    </lineage>
</organism>
<dbReference type="InterPro" id="IPR000182">
    <property type="entry name" value="GNAT_dom"/>
</dbReference>
<proteinExistence type="predicted"/>
<dbReference type="EMBL" id="HG322949">
    <property type="protein sequence ID" value="CDG81246.1"/>
    <property type="molecule type" value="Genomic_DNA"/>
</dbReference>
<protein>
    <submittedName>
        <fullName evidence="2">Acetyltransferase family protein</fullName>
    </submittedName>
</protein>
<dbReference type="CDD" id="cd04301">
    <property type="entry name" value="NAT_SF"/>
    <property type="match status" value="1"/>
</dbReference>
<dbReference type="SUPFAM" id="SSF55729">
    <property type="entry name" value="Acyl-CoA N-acyltransferases (Nat)"/>
    <property type="match status" value="1"/>
</dbReference>
<dbReference type="Gene3D" id="3.40.630.30">
    <property type="match status" value="1"/>
</dbReference>
<dbReference type="STRING" id="1349767.GJA_587"/>
<keyword evidence="2" id="KW-0808">Transferase</keyword>
<evidence type="ECO:0000259" key="1">
    <source>
        <dbReference type="PROSITE" id="PS51186"/>
    </source>
</evidence>
<dbReference type="PROSITE" id="PS51186">
    <property type="entry name" value="GNAT"/>
    <property type="match status" value="1"/>
</dbReference>
<dbReference type="HOGENOM" id="CLU_091366_0_0_4"/>
<dbReference type="InterPro" id="IPR016181">
    <property type="entry name" value="Acyl_CoA_acyltransferase"/>
</dbReference>
<reference evidence="2 3" key="1">
    <citation type="journal article" date="2015" name="Genome Announc.">
        <title>Genome Sequence of Mushroom Soft-Rot Pathogen Janthinobacterium agaricidamnosum.</title>
        <authorList>
            <person name="Graupner K."/>
            <person name="Lackner G."/>
            <person name="Hertweck C."/>
        </authorList>
    </citation>
    <scope>NUCLEOTIDE SEQUENCE [LARGE SCALE GENOMIC DNA]</scope>
    <source>
        <strain evidence="3">NBRC 102515 / DSM 9628</strain>
    </source>
</reference>
<dbReference type="Pfam" id="PF00583">
    <property type="entry name" value="Acetyltransf_1"/>
    <property type="match status" value="1"/>
</dbReference>
<dbReference type="KEGG" id="jag:GJA_587"/>
<evidence type="ECO:0000313" key="3">
    <source>
        <dbReference type="Proteomes" id="UP000027604"/>
    </source>
</evidence>
<evidence type="ECO:0000313" key="2">
    <source>
        <dbReference type="EMBL" id="CDG81246.1"/>
    </source>
</evidence>
<dbReference type="PATRIC" id="fig|1349767.4.peg.2303"/>
<dbReference type="eggNOG" id="COG0456">
    <property type="taxonomic scope" value="Bacteria"/>
</dbReference>
<sequence>MSNVSVEVIESVQQLCDAWSIFIKDRNGDVRDEPGMAIRWADSQFGFWSCIALIEQDVSRQLLETRLQQAVELMRSKKQPGLIWLFEDLLDPAARDALPETIEQAGLTLALAGFGMAGDILPIPEPHHPELRFVRVTTEEQLLAYADINARAYGMPLEAARDGLQGSALWKQGIHAYLALENDVPVSCAASVAVDGRLFVALVATNPDAQRKGYGEAVTRKALHEGAKATGLTRAILHATMAGAPVYERIGLHKTSSVHFYELKV</sequence>
<name>W0V043_9BURK</name>
<accession>W0V043</accession>
<dbReference type="Proteomes" id="UP000027604">
    <property type="component" value="Chromosome I"/>
</dbReference>